<evidence type="ECO:0000313" key="2">
    <source>
        <dbReference type="EMBL" id="KNC75111.1"/>
    </source>
</evidence>
<dbReference type="InterPro" id="IPR050426">
    <property type="entry name" value="Glycosyltransferase_28"/>
</dbReference>
<dbReference type="Pfam" id="PF06722">
    <property type="entry name" value="EryCIII-like_C"/>
    <property type="match status" value="1"/>
</dbReference>
<dbReference type="EMBL" id="KQ243840">
    <property type="protein sequence ID" value="KNC75111.1"/>
    <property type="molecule type" value="Genomic_DNA"/>
</dbReference>
<dbReference type="eggNOG" id="KOG1192">
    <property type="taxonomic scope" value="Eukaryota"/>
</dbReference>
<dbReference type="GeneID" id="25912863"/>
<dbReference type="Proteomes" id="UP000054560">
    <property type="component" value="Unassembled WGS sequence"/>
</dbReference>
<reference evidence="2 3" key="1">
    <citation type="submission" date="2011-02" db="EMBL/GenBank/DDBJ databases">
        <title>The Genome Sequence of Sphaeroforma arctica JP610.</title>
        <authorList>
            <consortium name="The Broad Institute Genome Sequencing Platform"/>
            <person name="Russ C."/>
            <person name="Cuomo C."/>
            <person name="Young S.K."/>
            <person name="Zeng Q."/>
            <person name="Gargeya S."/>
            <person name="Alvarado L."/>
            <person name="Berlin A."/>
            <person name="Chapman S.B."/>
            <person name="Chen Z."/>
            <person name="Freedman E."/>
            <person name="Gellesch M."/>
            <person name="Goldberg J."/>
            <person name="Griggs A."/>
            <person name="Gujja S."/>
            <person name="Heilman E."/>
            <person name="Heiman D."/>
            <person name="Howarth C."/>
            <person name="Mehta T."/>
            <person name="Neiman D."/>
            <person name="Pearson M."/>
            <person name="Roberts A."/>
            <person name="Saif S."/>
            <person name="Shea T."/>
            <person name="Shenoy N."/>
            <person name="Sisk P."/>
            <person name="Stolte C."/>
            <person name="Sykes S."/>
            <person name="White J."/>
            <person name="Yandava C."/>
            <person name="Burger G."/>
            <person name="Gray M.W."/>
            <person name="Holland P.W.H."/>
            <person name="King N."/>
            <person name="Lang F.B.F."/>
            <person name="Roger A.J."/>
            <person name="Ruiz-Trillo I."/>
            <person name="Haas B."/>
            <person name="Nusbaum C."/>
            <person name="Birren B."/>
        </authorList>
    </citation>
    <scope>NUCLEOTIDE SEQUENCE [LARGE SCALE GENOMIC DNA]</scope>
    <source>
        <strain evidence="2 3">JP610</strain>
    </source>
</reference>
<organism evidence="2 3">
    <name type="scientific">Sphaeroforma arctica JP610</name>
    <dbReference type="NCBI Taxonomy" id="667725"/>
    <lineage>
        <taxon>Eukaryota</taxon>
        <taxon>Ichthyosporea</taxon>
        <taxon>Ichthyophonida</taxon>
        <taxon>Sphaeroforma</taxon>
    </lineage>
</organism>
<dbReference type="RefSeq" id="XP_014149013.1">
    <property type="nucleotide sequence ID" value="XM_014293538.1"/>
</dbReference>
<dbReference type="GO" id="GO:0016757">
    <property type="term" value="F:glycosyltransferase activity"/>
    <property type="evidence" value="ECO:0007669"/>
    <property type="project" value="UniProtKB-ARBA"/>
</dbReference>
<evidence type="ECO:0000259" key="1">
    <source>
        <dbReference type="Pfam" id="PF06722"/>
    </source>
</evidence>
<dbReference type="AlphaFoldDB" id="A0A0L0FF83"/>
<proteinExistence type="predicted"/>
<sequence length="511" mass="55046">MRVLFVAVGSRGDAEPFCSLAASLAESAEIDTIDIFVQMDLIHLVPIIPKVRFHKLPFTQMDFYKYAGARKPPQAGAGHGNPRVNFLGIVTDIMGELVLPCLADVLSVAMPTPATATETATSCVDAIVASSLARQLALELAGQLQLTRTKPPAVYLVQLQPLVPTKNFPHFSQHDECLKALVNANSKAAPDTTTDYVESYLELERFQFDFLLVHIDKLLSIDDKALVVWDGYRKPEHPLEFAKDMVPALMGYETSNNIDIWMVNAVSTHLIAAPSDAGPKVLNVGSLADSYIPAGFEPPVDLVTFLDTIKQTTVAVPTDKRKAADDRPACFGYGSMPFDKAELVVEALYEANCPAILVGSAMMSVLDTIQLDKNHAKLSLTAWAKNNIHCVAGIPYAWLLPRCSMMFSHGGAGVVHATLRAGIPSVISPLMGDQFMFADYLQAKGWGVRASSSLGGLTKNDVLQSIGKARDCQEACRVLGDRMAKGEPVGSNSGKFGPDILTEAIVSNAAS</sequence>
<protein>
    <recommendedName>
        <fullName evidence="1">Erythromycin biosynthesis protein CIII-like C-terminal domain-containing protein</fullName>
    </recommendedName>
</protein>
<feature type="domain" description="Erythromycin biosynthesis protein CIII-like C-terminal" evidence="1">
    <location>
        <begin position="377"/>
        <end position="452"/>
    </location>
</feature>
<dbReference type="PANTHER" id="PTHR48050">
    <property type="entry name" value="STEROL 3-BETA-GLUCOSYLTRANSFERASE"/>
    <property type="match status" value="1"/>
</dbReference>
<dbReference type="STRING" id="667725.A0A0L0FF83"/>
<dbReference type="OrthoDB" id="420229at2759"/>
<evidence type="ECO:0000313" key="3">
    <source>
        <dbReference type="Proteomes" id="UP000054560"/>
    </source>
</evidence>
<accession>A0A0L0FF83</accession>
<gene>
    <name evidence="2" type="ORF">SARC_12359</name>
</gene>
<keyword evidence="3" id="KW-1185">Reference proteome</keyword>
<dbReference type="InterPro" id="IPR010610">
    <property type="entry name" value="EryCIII-like_C"/>
</dbReference>
<dbReference type="SUPFAM" id="SSF53756">
    <property type="entry name" value="UDP-Glycosyltransferase/glycogen phosphorylase"/>
    <property type="match status" value="1"/>
</dbReference>
<name>A0A0L0FF83_9EUKA</name>
<dbReference type="Gene3D" id="3.40.50.2000">
    <property type="entry name" value="Glycogen Phosphorylase B"/>
    <property type="match status" value="3"/>
</dbReference>
<dbReference type="PANTHER" id="PTHR48050:SF13">
    <property type="entry name" value="STEROL 3-BETA-GLUCOSYLTRANSFERASE UGT80A2"/>
    <property type="match status" value="1"/>
</dbReference>